<evidence type="ECO:0000313" key="4">
    <source>
        <dbReference type="EMBL" id="CAF3793487.1"/>
    </source>
</evidence>
<gene>
    <name evidence="3" type="ORF">GPM918_LOCUS14843</name>
    <name evidence="4" type="ORF">SRO942_LOCUS14836</name>
</gene>
<sequence>MLSDPGVQNSEYESLTKSFAYVKYEGSPLNPEAVFRGQITFTCLATGGDGKFKKWCQDGIGEEDYCAGKDKKDFQGHYDVKASPEKSVLTIKVVIDDDFAVKGWYVLTENEMESKPEKCHFGQIRKIPSPVYMQTSKNEVVEKTYGSITRVADEPLHLTCITNPPNQAVKWSYSLDNKVYNQLPKTGFQNDENNLNTLAIANVGKEHRGFYRCSINNASFTTKLRVKDKLAALWPFIGILVVVLLLVIVILIFERREKSKRKEEDDHDHADDP</sequence>
<keyword evidence="1" id="KW-0812">Transmembrane</keyword>
<keyword evidence="5" id="KW-1185">Reference proteome</keyword>
<keyword evidence="1" id="KW-1133">Transmembrane helix</keyword>
<dbReference type="InterPro" id="IPR003599">
    <property type="entry name" value="Ig_sub"/>
</dbReference>
<dbReference type="EMBL" id="CAJOBC010003636">
    <property type="protein sequence ID" value="CAF3793487.1"/>
    <property type="molecule type" value="Genomic_DNA"/>
</dbReference>
<dbReference type="InterPro" id="IPR036179">
    <property type="entry name" value="Ig-like_dom_sf"/>
</dbReference>
<dbReference type="SUPFAM" id="SSF48726">
    <property type="entry name" value="Immunoglobulin"/>
    <property type="match status" value="1"/>
</dbReference>
<protein>
    <recommendedName>
        <fullName evidence="2">Ig-like domain-containing protein</fullName>
    </recommendedName>
</protein>
<comment type="caution">
    <text evidence="3">The sequence shown here is derived from an EMBL/GenBank/DDBJ whole genome shotgun (WGS) entry which is preliminary data.</text>
</comment>
<reference evidence="3" key="1">
    <citation type="submission" date="2021-02" db="EMBL/GenBank/DDBJ databases">
        <authorList>
            <person name="Nowell W R."/>
        </authorList>
    </citation>
    <scope>NUCLEOTIDE SEQUENCE</scope>
</reference>
<evidence type="ECO:0000259" key="2">
    <source>
        <dbReference type="PROSITE" id="PS50835"/>
    </source>
</evidence>
<proteinExistence type="predicted"/>
<organism evidence="3 5">
    <name type="scientific">Didymodactylos carnosus</name>
    <dbReference type="NCBI Taxonomy" id="1234261"/>
    <lineage>
        <taxon>Eukaryota</taxon>
        <taxon>Metazoa</taxon>
        <taxon>Spiralia</taxon>
        <taxon>Gnathifera</taxon>
        <taxon>Rotifera</taxon>
        <taxon>Eurotatoria</taxon>
        <taxon>Bdelloidea</taxon>
        <taxon>Philodinida</taxon>
        <taxon>Philodinidae</taxon>
        <taxon>Didymodactylos</taxon>
    </lineage>
</organism>
<feature type="domain" description="Ig-like" evidence="2">
    <location>
        <begin position="130"/>
        <end position="227"/>
    </location>
</feature>
<dbReference type="CDD" id="cd00096">
    <property type="entry name" value="Ig"/>
    <property type="match status" value="1"/>
</dbReference>
<keyword evidence="1" id="KW-0472">Membrane</keyword>
<dbReference type="InterPro" id="IPR013151">
    <property type="entry name" value="Immunoglobulin_dom"/>
</dbReference>
<dbReference type="OrthoDB" id="5970915at2759"/>
<dbReference type="SMART" id="SM00408">
    <property type="entry name" value="IGc2"/>
    <property type="match status" value="1"/>
</dbReference>
<dbReference type="Proteomes" id="UP000663829">
    <property type="component" value="Unassembled WGS sequence"/>
</dbReference>
<evidence type="ECO:0000313" key="5">
    <source>
        <dbReference type="Proteomes" id="UP000663829"/>
    </source>
</evidence>
<dbReference type="SMART" id="SM00409">
    <property type="entry name" value="IG"/>
    <property type="match status" value="1"/>
</dbReference>
<feature type="transmembrane region" description="Helical" evidence="1">
    <location>
        <begin position="232"/>
        <end position="253"/>
    </location>
</feature>
<dbReference type="Pfam" id="PF00047">
    <property type="entry name" value="ig"/>
    <property type="match status" value="1"/>
</dbReference>
<dbReference type="Proteomes" id="UP000681722">
    <property type="component" value="Unassembled WGS sequence"/>
</dbReference>
<dbReference type="EMBL" id="CAJNOQ010003637">
    <property type="protein sequence ID" value="CAF1022240.1"/>
    <property type="molecule type" value="Genomic_DNA"/>
</dbReference>
<dbReference type="PROSITE" id="PS50835">
    <property type="entry name" value="IG_LIKE"/>
    <property type="match status" value="1"/>
</dbReference>
<name>A0A814I8Z1_9BILA</name>
<accession>A0A814I8Z1</accession>
<dbReference type="InterPro" id="IPR003598">
    <property type="entry name" value="Ig_sub2"/>
</dbReference>
<evidence type="ECO:0000256" key="1">
    <source>
        <dbReference type="SAM" id="Phobius"/>
    </source>
</evidence>
<dbReference type="InterPro" id="IPR013783">
    <property type="entry name" value="Ig-like_fold"/>
</dbReference>
<evidence type="ECO:0000313" key="3">
    <source>
        <dbReference type="EMBL" id="CAF1022240.1"/>
    </source>
</evidence>
<dbReference type="AlphaFoldDB" id="A0A814I8Z1"/>
<dbReference type="InterPro" id="IPR007110">
    <property type="entry name" value="Ig-like_dom"/>
</dbReference>
<dbReference type="Gene3D" id="2.60.40.10">
    <property type="entry name" value="Immunoglobulins"/>
    <property type="match status" value="1"/>
</dbReference>